<dbReference type="EMBL" id="VAJB01000030">
    <property type="protein sequence ID" value="TRB72848.1"/>
    <property type="molecule type" value="Genomic_DNA"/>
</dbReference>
<dbReference type="OrthoDB" id="5677599at2"/>
<evidence type="ECO:0008006" key="5">
    <source>
        <dbReference type="Google" id="ProtNLM"/>
    </source>
</evidence>
<evidence type="ECO:0000313" key="4">
    <source>
        <dbReference type="Proteomes" id="UP000318394"/>
    </source>
</evidence>
<comment type="caution">
    <text evidence="2">The sequence shown here is derived from an EMBL/GenBank/DDBJ whole genome shotgun (WGS) entry which is preliminary data.</text>
</comment>
<evidence type="ECO:0000313" key="1">
    <source>
        <dbReference type="EMBL" id="TRB34740.1"/>
    </source>
</evidence>
<dbReference type="Pfam" id="PF13554">
    <property type="entry name" value="Phage_tail_terminator_5"/>
    <property type="match status" value="1"/>
</dbReference>
<evidence type="ECO:0000313" key="3">
    <source>
        <dbReference type="Proteomes" id="UP000315164"/>
    </source>
</evidence>
<reference evidence="3 4" key="1">
    <citation type="journal article" date="2019" name="Vet. Microbiol.">
        <title>Genetic characterization of susceptible and multi-drug resistant Mannheimia haemolytica isolated from high-risk stocker calves prior to and after antimicrobial metaphylaxis.</title>
        <authorList>
            <person name="Snyder E.R."/>
            <person name="Alvarez-Narvaez S."/>
            <person name="Credille B.C."/>
        </authorList>
    </citation>
    <scope>NUCLEOTIDE SEQUENCE [LARGE SCALE GENOMIC DNA]</scope>
    <source>
        <strain evidence="2 3">UGA-R5-128-1</strain>
        <strain evidence="1 4">UGA-R7-163-1</strain>
    </source>
</reference>
<dbReference type="Gene3D" id="3.30.2000.20">
    <property type="match status" value="1"/>
</dbReference>
<dbReference type="EMBL" id="VAJI01000043">
    <property type="protein sequence ID" value="TRB34740.1"/>
    <property type="molecule type" value="Genomic_DNA"/>
</dbReference>
<dbReference type="GeneID" id="67368720"/>
<gene>
    <name evidence="2" type="ORF">FEA53_11240</name>
    <name evidence="1" type="ORF">FEB89_12555</name>
</gene>
<name>A0A547E9U0_MANHA</name>
<keyword evidence="4" id="KW-1185">Reference proteome</keyword>
<dbReference type="InterPro" id="IPR025395">
    <property type="entry name" value="Phage_tail_terminator-like"/>
</dbReference>
<sequence>MRPIIRSVLEQHLAELNPFNTVWEGIIDSPKLPYQTVSMTTSTNETATIGNTPKAKQSGFLQVTLYYPLDQGTKAIEERADEIFRHFFGQVWIEENVQILVQQPPLVASLYRLDNSIALPITIYFTAYEL</sequence>
<dbReference type="Proteomes" id="UP000315164">
    <property type="component" value="Unassembled WGS sequence"/>
</dbReference>
<accession>A0A547E9U0</accession>
<evidence type="ECO:0000313" key="2">
    <source>
        <dbReference type="EMBL" id="TRB72848.1"/>
    </source>
</evidence>
<protein>
    <recommendedName>
        <fullName evidence="5">Phage tail protein</fullName>
    </recommendedName>
</protein>
<dbReference type="AlphaFoldDB" id="A0A547E9U0"/>
<dbReference type="RefSeq" id="WP_061888440.1">
    <property type="nucleotide sequence ID" value="NZ_CP017520.1"/>
</dbReference>
<proteinExistence type="predicted"/>
<organism evidence="2 3">
    <name type="scientific">Mannheimia haemolytica</name>
    <name type="common">Pasteurella haemolytica</name>
    <dbReference type="NCBI Taxonomy" id="75985"/>
    <lineage>
        <taxon>Bacteria</taxon>
        <taxon>Pseudomonadati</taxon>
        <taxon>Pseudomonadota</taxon>
        <taxon>Gammaproteobacteria</taxon>
        <taxon>Pasteurellales</taxon>
        <taxon>Pasteurellaceae</taxon>
        <taxon>Mannheimia</taxon>
    </lineage>
</organism>
<dbReference type="Proteomes" id="UP000318394">
    <property type="component" value="Unassembled WGS sequence"/>
</dbReference>